<comment type="subcellular location">
    <subcellularLocation>
        <location evidence="6">Cytoplasm</location>
    </subcellularLocation>
</comment>
<protein>
    <recommendedName>
        <fullName evidence="6">DNA replication and repair protein RecF</fullName>
    </recommendedName>
</protein>
<dbReference type="OrthoDB" id="9803889at2"/>
<dbReference type="HAMAP" id="MF_00365">
    <property type="entry name" value="RecF"/>
    <property type="match status" value="1"/>
</dbReference>
<evidence type="ECO:0000313" key="9">
    <source>
        <dbReference type="Proteomes" id="UP000245461"/>
    </source>
</evidence>
<dbReference type="PANTHER" id="PTHR32182:SF0">
    <property type="entry name" value="DNA REPLICATION AND REPAIR PROTEIN RECF"/>
    <property type="match status" value="1"/>
</dbReference>
<evidence type="ECO:0000256" key="6">
    <source>
        <dbReference type="HAMAP-Rule" id="MF_00365"/>
    </source>
</evidence>
<gene>
    <name evidence="6" type="primary">recF</name>
    <name evidence="8" type="ORF">DKG74_19945</name>
</gene>
<dbReference type="GO" id="GO:0006302">
    <property type="term" value="P:double-strand break repair"/>
    <property type="evidence" value="ECO:0007669"/>
    <property type="project" value="TreeGrafter"/>
</dbReference>
<evidence type="ECO:0000259" key="7">
    <source>
        <dbReference type="SMART" id="SM00382"/>
    </source>
</evidence>
<reference evidence="8 9" key="1">
    <citation type="submission" date="2018-05" db="EMBL/GenBank/DDBJ databases">
        <title>Zavarzinia sp. HR-AS.</title>
        <authorList>
            <person name="Lee Y."/>
            <person name="Jeon C.O."/>
        </authorList>
    </citation>
    <scope>NUCLEOTIDE SEQUENCE [LARGE SCALE GENOMIC DNA]</scope>
    <source>
        <strain evidence="8 9">HR-AS</strain>
    </source>
</reference>
<dbReference type="GO" id="GO:0009432">
    <property type="term" value="P:SOS response"/>
    <property type="evidence" value="ECO:0007669"/>
    <property type="project" value="UniProtKB-UniRule"/>
</dbReference>
<dbReference type="GO" id="GO:0006260">
    <property type="term" value="P:DNA replication"/>
    <property type="evidence" value="ECO:0007669"/>
    <property type="project" value="UniProtKB-UniRule"/>
</dbReference>
<dbReference type="GO" id="GO:0003697">
    <property type="term" value="F:single-stranded DNA binding"/>
    <property type="evidence" value="ECO:0007669"/>
    <property type="project" value="UniProtKB-UniRule"/>
</dbReference>
<dbReference type="InterPro" id="IPR001238">
    <property type="entry name" value="DNA-binding_RecF"/>
</dbReference>
<dbReference type="InterPro" id="IPR003593">
    <property type="entry name" value="AAA+_ATPase"/>
</dbReference>
<keyword evidence="3 6" id="KW-0547">Nucleotide-binding</keyword>
<keyword evidence="6" id="KW-0227">DNA damage</keyword>
<keyword evidence="5 6" id="KW-0238">DNA-binding</keyword>
<comment type="similarity">
    <text evidence="6">Belongs to the RecF family.</text>
</comment>
<keyword evidence="4 6" id="KW-0067">ATP-binding</keyword>
<feature type="domain" description="AAA+ ATPase" evidence="7">
    <location>
        <begin position="29"/>
        <end position="368"/>
    </location>
</feature>
<dbReference type="Gene3D" id="1.20.1050.90">
    <property type="entry name" value="RecF/RecN/SMC, N-terminal domain"/>
    <property type="match status" value="1"/>
</dbReference>
<evidence type="ECO:0000313" key="8">
    <source>
        <dbReference type="EMBL" id="PWR18150.1"/>
    </source>
</evidence>
<keyword evidence="6" id="KW-0742">SOS response</keyword>
<dbReference type="RefSeq" id="WP_109907969.1">
    <property type="nucleotide sequence ID" value="NZ_QGLE01000017.1"/>
</dbReference>
<feature type="binding site" evidence="6">
    <location>
        <begin position="37"/>
        <end position="44"/>
    </location>
    <ligand>
        <name>ATP</name>
        <dbReference type="ChEBI" id="CHEBI:30616"/>
    </ligand>
</feature>
<dbReference type="EMBL" id="QGLE01000017">
    <property type="protein sequence ID" value="PWR18150.1"/>
    <property type="molecule type" value="Genomic_DNA"/>
</dbReference>
<evidence type="ECO:0000256" key="5">
    <source>
        <dbReference type="ARBA" id="ARBA00023125"/>
    </source>
</evidence>
<organism evidence="8 9">
    <name type="scientific">Zavarzinia aquatilis</name>
    <dbReference type="NCBI Taxonomy" id="2211142"/>
    <lineage>
        <taxon>Bacteria</taxon>
        <taxon>Pseudomonadati</taxon>
        <taxon>Pseudomonadota</taxon>
        <taxon>Alphaproteobacteria</taxon>
        <taxon>Rhodospirillales</taxon>
        <taxon>Zavarziniaceae</taxon>
        <taxon>Zavarzinia</taxon>
    </lineage>
</organism>
<evidence type="ECO:0000256" key="1">
    <source>
        <dbReference type="ARBA" id="ARBA00022490"/>
    </source>
</evidence>
<accession>A0A317DW10</accession>
<dbReference type="InterPro" id="IPR003395">
    <property type="entry name" value="RecF/RecN/SMC_N"/>
</dbReference>
<dbReference type="GO" id="GO:0005737">
    <property type="term" value="C:cytoplasm"/>
    <property type="evidence" value="ECO:0007669"/>
    <property type="project" value="UniProtKB-SubCell"/>
</dbReference>
<dbReference type="InterPro" id="IPR027417">
    <property type="entry name" value="P-loop_NTPase"/>
</dbReference>
<dbReference type="PANTHER" id="PTHR32182">
    <property type="entry name" value="DNA REPLICATION AND REPAIR PROTEIN RECF"/>
    <property type="match status" value="1"/>
</dbReference>
<dbReference type="Pfam" id="PF02463">
    <property type="entry name" value="SMC_N"/>
    <property type="match status" value="1"/>
</dbReference>
<keyword evidence="2 6" id="KW-0235">DNA replication</keyword>
<evidence type="ECO:0000256" key="3">
    <source>
        <dbReference type="ARBA" id="ARBA00022741"/>
    </source>
</evidence>
<comment type="function">
    <text evidence="6">The RecF protein is involved in DNA metabolism; it is required for DNA replication and normal SOS inducibility. RecF binds preferentially to single-stranded, linear DNA. It also seems to bind ATP.</text>
</comment>
<keyword evidence="9" id="KW-1185">Reference proteome</keyword>
<evidence type="ECO:0000256" key="2">
    <source>
        <dbReference type="ARBA" id="ARBA00022705"/>
    </source>
</evidence>
<keyword evidence="1 6" id="KW-0963">Cytoplasm</keyword>
<evidence type="ECO:0000256" key="4">
    <source>
        <dbReference type="ARBA" id="ARBA00022840"/>
    </source>
</evidence>
<dbReference type="GO" id="GO:0005524">
    <property type="term" value="F:ATP binding"/>
    <property type="evidence" value="ECO:0007669"/>
    <property type="project" value="UniProtKB-UniRule"/>
</dbReference>
<name>A0A317DW10_9PROT</name>
<dbReference type="SMART" id="SM00382">
    <property type="entry name" value="AAA"/>
    <property type="match status" value="1"/>
</dbReference>
<comment type="caution">
    <text evidence="8">The sequence shown here is derived from an EMBL/GenBank/DDBJ whole genome shotgun (WGS) entry which is preliminary data.</text>
</comment>
<proteinExistence type="inferred from homology"/>
<keyword evidence="6" id="KW-0234">DNA repair</keyword>
<dbReference type="Proteomes" id="UP000245461">
    <property type="component" value="Unassembled WGS sequence"/>
</dbReference>
<dbReference type="SUPFAM" id="SSF52540">
    <property type="entry name" value="P-loop containing nucleoside triphosphate hydrolases"/>
    <property type="match status" value="1"/>
</dbReference>
<dbReference type="Gene3D" id="3.40.50.300">
    <property type="entry name" value="P-loop containing nucleotide triphosphate hydrolases"/>
    <property type="match status" value="1"/>
</dbReference>
<dbReference type="InterPro" id="IPR042174">
    <property type="entry name" value="RecF_2"/>
</dbReference>
<dbReference type="GO" id="GO:0000731">
    <property type="term" value="P:DNA synthesis involved in DNA repair"/>
    <property type="evidence" value="ECO:0007669"/>
    <property type="project" value="TreeGrafter"/>
</dbReference>
<sequence length="376" mass="39815">MAVEVAHRHVSRLMLTDFRCYERVVLALRPGPVVLSGPNGAGKTNILEAVSLLSPGRGLRHARAADMARMGGGGGFAVAATIEGADLVAPLDLGTATAGEGDRRIVKRAGAMATQASLARDLSILWLTPTMDRIWTEGAAGRRRFLDRLVLARRPSHAEAHIAYDKARDERMRLLLNGPRDATWLAAIEERAAKAGAAIAVARRGAVAELNAEMAAAETPFPAAELTLTGEVEGWAETEEAGLAARLKAALAATRARDAEAGVQVTGPHRGDLTARHVAKDLPASHCSTGEQKALLIAIVLAQAALVARAEGRAPILLLDEVAAHIDPGRRQMLYDLLSGRGLQAFLTGTERSLFHGLEDRGQFFDVRDGQVAAAS</sequence>
<dbReference type="NCBIfam" id="TIGR00611">
    <property type="entry name" value="recf"/>
    <property type="match status" value="1"/>
</dbReference>
<dbReference type="AlphaFoldDB" id="A0A317DW10"/>